<reference evidence="4" key="1">
    <citation type="submission" date="2022-03" db="EMBL/GenBank/DDBJ databases">
        <title>First case of bacteraemia caused by Dielma fastidiosa in a patient hospitalised with diverticulitis.</title>
        <authorList>
            <person name="Forman-Ankjaer B."/>
            <person name="Hvid-Jensen F."/>
            <person name="Kobel C.M."/>
            <person name="Greve T."/>
        </authorList>
    </citation>
    <scope>NUCLEOTIDE SEQUENCE</scope>
    <source>
        <strain evidence="4">AUH_DF_2021</strain>
    </source>
</reference>
<evidence type="ECO:0000259" key="3">
    <source>
        <dbReference type="SMART" id="SM01007"/>
    </source>
</evidence>
<comment type="caution">
    <text evidence="4">The sequence shown here is derived from an EMBL/GenBank/DDBJ whole genome shotgun (WGS) entry which is preliminary data.</text>
</comment>
<dbReference type="Proteomes" id="UP001276902">
    <property type="component" value="Unassembled WGS sequence"/>
</dbReference>
<dbReference type="AlphaFoldDB" id="A0AB35USF6"/>
<dbReference type="RefSeq" id="WP_320885004.1">
    <property type="nucleotide sequence ID" value="NZ_BAABZA010000001.1"/>
</dbReference>
<protein>
    <submittedName>
        <fullName evidence="4">Class II aldolase/adducin family protein</fullName>
    </submittedName>
</protein>
<dbReference type="Pfam" id="PF00596">
    <property type="entry name" value="Aldolase_II"/>
    <property type="match status" value="1"/>
</dbReference>
<dbReference type="GO" id="GO:0019323">
    <property type="term" value="P:pentose catabolic process"/>
    <property type="evidence" value="ECO:0007669"/>
    <property type="project" value="TreeGrafter"/>
</dbReference>
<sequence>MLMNEERKQIVEYGRKLFQSGLCKGTAGNISVFDRESGLMAISPSGIDYMDIKVDDIVIMNTSGKVVEGNCKPSSEYNMHLAVYDTSDAAAIVHAHSMYCTTFACMNQPIKAIHYGIASAHTHLIPVVPYATYGSLELAEMVKASMKDYTGLALLLANHGIITWGNSLAQAYNVCENAELCAEIMWRCQCAGQAVILSESEINKVINKFENYGQAAAEKKGY</sequence>
<dbReference type="SUPFAM" id="SSF53639">
    <property type="entry name" value="AraD/HMP-PK domain-like"/>
    <property type="match status" value="1"/>
</dbReference>
<dbReference type="Gene3D" id="3.40.225.10">
    <property type="entry name" value="Class II aldolase/adducin N-terminal domain"/>
    <property type="match status" value="1"/>
</dbReference>
<evidence type="ECO:0000256" key="2">
    <source>
        <dbReference type="ARBA" id="ARBA00023239"/>
    </source>
</evidence>
<dbReference type="PANTHER" id="PTHR22789">
    <property type="entry name" value="FUCULOSE PHOSPHATE ALDOLASE"/>
    <property type="match status" value="1"/>
</dbReference>
<dbReference type="GO" id="GO:0005829">
    <property type="term" value="C:cytosol"/>
    <property type="evidence" value="ECO:0007669"/>
    <property type="project" value="TreeGrafter"/>
</dbReference>
<accession>A0AB35USF6</accession>
<dbReference type="SMART" id="SM01007">
    <property type="entry name" value="Aldolase_II"/>
    <property type="match status" value="1"/>
</dbReference>
<gene>
    <name evidence="4" type="ORF">MQE39_16600</name>
</gene>
<name>A0AB35USF6_9FIRM</name>
<evidence type="ECO:0000313" key="5">
    <source>
        <dbReference type="Proteomes" id="UP001276902"/>
    </source>
</evidence>
<dbReference type="GO" id="GO:0016832">
    <property type="term" value="F:aldehyde-lyase activity"/>
    <property type="evidence" value="ECO:0007669"/>
    <property type="project" value="TreeGrafter"/>
</dbReference>
<proteinExistence type="predicted"/>
<feature type="domain" description="Class II aldolase/adducin N-terminal" evidence="3">
    <location>
        <begin position="8"/>
        <end position="186"/>
    </location>
</feature>
<dbReference type="GO" id="GO:0046872">
    <property type="term" value="F:metal ion binding"/>
    <property type="evidence" value="ECO:0007669"/>
    <property type="project" value="UniProtKB-KW"/>
</dbReference>
<dbReference type="EMBL" id="JALDAW010000023">
    <property type="protein sequence ID" value="MDY5169738.1"/>
    <property type="molecule type" value="Genomic_DNA"/>
</dbReference>
<dbReference type="InterPro" id="IPR036409">
    <property type="entry name" value="Aldolase_II/adducin_N_sf"/>
</dbReference>
<evidence type="ECO:0000256" key="1">
    <source>
        <dbReference type="ARBA" id="ARBA00022723"/>
    </source>
</evidence>
<keyword evidence="2" id="KW-0456">Lyase</keyword>
<evidence type="ECO:0000313" key="4">
    <source>
        <dbReference type="EMBL" id="MDY5169738.1"/>
    </source>
</evidence>
<dbReference type="PANTHER" id="PTHR22789:SF0">
    <property type="entry name" value="3-OXO-TETRONATE 4-PHOSPHATE DECARBOXYLASE-RELATED"/>
    <property type="match status" value="1"/>
</dbReference>
<dbReference type="InterPro" id="IPR001303">
    <property type="entry name" value="Aldolase_II/adducin_N"/>
</dbReference>
<organism evidence="4 5">
    <name type="scientific">Dielma fastidiosa</name>
    <dbReference type="NCBI Taxonomy" id="1034346"/>
    <lineage>
        <taxon>Bacteria</taxon>
        <taxon>Bacillati</taxon>
        <taxon>Bacillota</taxon>
        <taxon>Erysipelotrichia</taxon>
        <taxon>Erysipelotrichales</taxon>
        <taxon>Erysipelotrichaceae</taxon>
        <taxon>Dielma</taxon>
    </lineage>
</organism>
<keyword evidence="1" id="KW-0479">Metal-binding</keyword>
<dbReference type="InterPro" id="IPR050197">
    <property type="entry name" value="Aldolase_class_II_sugar_metab"/>
</dbReference>